<dbReference type="RefSeq" id="WP_075752512.1">
    <property type="nucleotide sequence ID" value="NZ_LT608335.1"/>
</dbReference>
<gene>
    <name evidence="3" type="ORF">KL86SPO_40464</name>
</gene>
<organism evidence="3">
    <name type="scientific">uncultured Sporomusa sp</name>
    <dbReference type="NCBI Taxonomy" id="307249"/>
    <lineage>
        <taxon>Bacteria</taxon>
        <taxon>Bacillati</taxon>
        <taxon>Bacillota</taxon>
        <taxon>Negativicutes</taxon>
        <taxon>Selenomonadales</taxon>
        <taxon>Sporomusaceae</taxon>
        <taxon>Sporomusa</taxon>
        <taxon>environmental samples</taxon>
    </lineage>
</organism>
<keyword evidence="2" id="KW-0472">Membrane</keyword>
<evidence type="ECO:0000256" key="2">
    <source>
        <dbReference type="SAM" id="Phobius"/>
    </source>
</evidence>
<sequence>MSNEENKNPGAASGDDTSALFVSARKKQLAEQEVQRKAAEEEAKRKAAEEEVRRLEAEVAERKRQAEEEAKRVAVEARAKKAEAAANPDAILGAPPAEQDSKGTGLPQVPKISIPRPNIGPDSMGKITGNPKLLKIIGGAVALLLLVVFLTWGGGGSNKDNEADQGKPAVAGSVTVNTNAPFDAQTTVSDFGRVFHYPSSIFTVQSATKNELVLGAGDPLHGQLIISLANTPTAKYLATKDIAIPTLEANNKAKVAAYLNTVSEPVILSQKDQSPSANVWRYLTAATYKNDKGEAMYLYWWTGVWHKKSQKQSYLYEYAFECREDLAVKYLPIVERIWDEKTTVK</sequence>
<feature type="region of interest" description="Disordered" evidence="1">
    <location>
        <begin position="1"/>
        <end position="123"/>
    </location>
</feature>
<dbReference type="AlphaFoldDB" id="A0A212LX23"/>
<dbReference type="CDD" id="cd22249">
    <property type="entry name" value="UDM1_RNF168_RNF169-like"/>
    <property type="match status" value="1"/>
</dbReference>
<evidence type="ECO:0000256" key="1">
    <source>
        <dbReference type="SAM" id="MobiDB-lite"/>
    </source>
</evidence>
<feature type="compositionally biased region" description="Basic and acidic residues" evidence="1">
    <location>
        <begin position="28"/>
        <end position="83"/>
    </location>
</feature>
<dbReference type="EMBL" id="FMJE01000004">
    <property type="protein sequence ID" value="SCM81979.1"/>
    <property type="molecule type" value="Genomic_DNA"/>
</dbReference>
<accession>A0A212LX23</accession>
<proteinExistence type="predicted"/>
<evidence type="ECO:0000313" key="3">
    <source>
        <dbReference type="EMBL" id="SCM81979.1"/>
    </source>
</evidence>
<name>A0A212LX23_9FIRM</name>
<keyword evidence="2" id="KW-1133">Transmembrane helix</keyword>
<reference evidence="3" key="1">
    <citation type="submission" date="2016-08" db="EMBL/GenBank/DDBJ databases">
        <authorList>
            <person name="Seilhamer J.J."/>
        </authorList>
    </citation>
    <scope>NUCLEOTIDE SEQUENCE</scope>
    <source>
        <strain evidence="3">86</strain>
    </source>
</reference>
<protein>
    <submittedName>
        <fullName evidence="3">Uncharacterized protein</fullName>
    </submittedName>
</protein>
<keyword evidence="2" id="KW-0812">Transmembrane</keyword>
<feature type="transmembrane region" description="Helical" evidence="2">
    <location>
        <begin position="133"/>
        <end position="152"/>
    </location>
</feature>